<evidence type="ECO:0000313" key="2">
    <source>
        <dbReference type="Proteomes" id="UP001054837"/>
    </source>
</evidence>
<proteinExistence type="predicted"/>
<reference evidence="1 2" key="1">
    <citation type="submission" date="2021-06" db="EMBL/GenBank/DDBJ databases">
        <title>Caerostris darwini draft genome.</title>
        <authorList>
            <person name="Kono N."/>
            <person name="Arakawa K."/>
        </authorList>
    </citation>
    <scope>NUCLEOTIDE SEQUENCE [LARGE SCALE GENOMIC DNA]</scope>
</reference>
<protein>
    <submittedName>
        <fullName evidence="1">Uncharacterized protein</fullName>
    </submittedName>
</protein>
<gene>
    <name evidence="1" type="ORF">CDAR_108461</name>
</gene>
<name>A0AAV4MGN0_9ARAC</name>
<evidence type="ECO:0000313" key="1">
    <source>
        <dbReference type="EMBL" id="GIX71357.1"/>
    </source>
</evidence>
<sequence>PEYVAKGAIKLLKDRINGSTLIVMEDGYHYVRVPEEFKNIPVG</sequence>
<organism evidence="1 2">
    <name type="scientific">Caerostris darwini</name>
    <dbReference type="NCBI Taxonomy" id="1538125"/>
    <lineage>
        <taxon>Eukaryota</taxon>
        <taxon>Metazoa</taxon>
        <taxon>Ecdysozoa</taxon>
        <taxon>Arthropoda</taxon>
        <taxon>Chelicerata</taxon>
        <taxon>Arachnida</taxon>
        <taxon>Araneae</taxon>
        <taxon>Araneomorphae</taxon>
        <taxon>Entelegynae</taxon>
        <taxon>Araneoidea</taxon>
        <taxon>Araneidae</taxon>
        <taxon>Caerostris</taxon>
    </lineage>
</organism>
<keyword evidence="2" id="KW-1185">Reference proteome</keyword>
<feature type="non-terminal residue" evidence="1">
    <location>
        <position position="1"/>
    </location>
</feature>
<comment type="caution">
    <text evidence="1">The sequence shown here is derived from an EMBL/GenBank/DDBJ whole genome shotgun (WGS) entry which is preliminary data.</text>
</comment>
<dbReference type="Proteomes" id="UP001054837">
    <property type="component" value="Unassembled WGS sequence"/>
</dbReference>
<accession>A0AAV4MGN0</accession>
<dbReference type="EMBL" id="BPLQ01000439">
    <property type="protein sequence ID" value="GIX71357.1"/>
    <property type="molecule type" value="Genomic_DNA"/>
</dbReference>
<dbReference type="AlphaFoldDB" id="A0AAV4MGN0"/>